<gene>
    <name evidence="10" type="primary">selB</name>
    <name evidence="10" type="ORF">ACFFHM_15510</name>
</gene>
<evidence type="ECO:0000256" key="6">
    <source>
        <dbReference type="ARBA" id="ARBA00023134"/>
    </source>
</evidence>
<proteinExistence type="predicted"/>
<accession>A0ABV6KG12</accession>
<dbReference type="Pfam" id="PF09106">
    <property type="entry name" value="WHD_2nd_SelB"/>
    <property type="match status" value="1"/>
</dbReference>
<comment type="subcellular location">
    <subcellularLocation>
        <location evidence="1">Cytoplasm</location>
    </subcellularLocation>
</comment>
<name>A0ABV6KG12_9BACI</name>
<dbReference type="CDD" id="cd15491">
    <property type="entry name" value="selB_III"/>
    <property type="match status" value="1"/>
</dbReference>
<feature type="domain" description="Tr-type G" evidence="9">
    <location>
        <begin position="1"/>
        <end position="173"/>
    </location>
</feature>
<dbReference type="InterPro" id="IPR057335">
    <property type="entry name" value="Beta-barrel_SelB"/>
</dbReference>
<dbReference type="InterPro" id="IPR015191">
    <property type="entry name" value="SelB_WHD4"/>
</dbReference>
<keyword evidence="11" id="KW-1185">Reference proteome</keyword>
<dbReference type="InterPro" id="IPR004535">
    <property type="entry name" value="Transl_elong_SelB"/>
</dbReference>
<dbReference type="InterPro" id="IPR050055">
    <property type="entry name" value="EF-Tu_GTPase"/>
</dbReference>
<dbReference type="Proteomes" id="UP001589838">
    <property type="component" value="Unassembled WGS sequence"/>
</dbReference>
<dbReference type="InterPro" id="IPR009000">
    <property type="entry name" value="Transl_B-barrel_sf"/>
</dbReference>
<evidence type="ECO:0000256" key="8">
    <source>
        <dbReference type="ARBA" id="ARBA00031615"/>
    </source>
</evidence>
<dbReference type="InterPro" id="IPR036388">
    <property type="entry name" value="WH-like_DNA-bd_sf"/>
</dbReference>
<evidence type="ECO:0000256" key="5">
    <source>
        <dbReference type="ARBA" id="ARBA00022917"/>
    </source>
</evidence>
<sequence>MNHYTVGMAGHIDHGKTTLTKALTNIETDRLKEEKERNISIELGYAPLKLSDEMEVSLIDVPGHERFIRQMIAGVAGIDLVMVVVACDEGIMPQTREHIDILRLLGVGQGIIVVTKIDRVDDEMQELVELDIREAVEGTFLEESPLFFVDSVSGKGIDELKEGIRNGLVGRASRDASGAFRLPIDQVFTVHGQGTVVRGTVYEGHVNEGDVLELLPKRISVRARQLQVHHQTRKNGRAGQRVAVNIGGVSRDDIKRGDVLVASGHYESSETIDVALSTVAELEFSLKQRGAIKLHIGTSEVYGKIVFFDRNELVEGNENVVCQLRLDEPIVTRRGDRFIVRRPTPMKTIGGGTVIDPHGTKYRFGEETVQMLKRKMNATPTERLQHILLEKKILKIKEASKELNITDDELISLLHQKEQVYTLPGEELTSEKVVRSLRESLLTELERYHGTYPLREGIKKAEIVQSYVQTYPKKLIDWLLEEGVKEEWFRIDGPYVALISHKPHPPEQWKKRVDRVIEELKGEGLQVTSLLNHLNGQQLPQAIHEELVHYFHQQEILFQLDDKLSVHREPFKQAVLKLKQETNELFALNEAKIATGLSRKYLVPFLEKLDKLGLTIRQESERKWRVGAVEDWLGSKS</sequence>
<evidence type="ECO:0000256" key="7">
    <source>
        <dbReference type="ARBA" id="ARBA00025526"/>
    </source>
</evidence>
<dbReference type="GO" id="GO:0003746">
    <property type="term" value="F:translation elongation factor activity"/>
    <property type="evidence" value="ECO:0007669"/>
    <property type="project" value="UniProtKB-KW"/>
</dbReference>
<dbReference type="InterPro" id="IPR009001">
    <property type="entry name" value="Transl_elong_EF1A/Init_IF2_C"/>
</dbReference>
<evidence type="ECO:0000256" key="4">
    <source>
        <dbReference type="ARBA" id="ARBA00022741"/>
    </source>
</evidence>
<dbReference type="Pfam" id="PF00009">
    <property type="entry name" value="GTP_EFTU"/>
    <property type="match status" value="1"/>
</dbReference>
<evidence type="ECO:0000256" key="1">
    <source>
        <dbReference type="ARBA" id="ARBA00004496"/>
    </source>
</evidence>
<dbReference type="EMBL" id="JBHLUX010000037">
    <property type="protein sequence ID" value="MFC0471865.1"/>
    <property type="molecule type" value="Genomic_DNA"/>
</dbReference>
<dbReference type="PRINTS" id="PR00315">
    <property type="entry name" value="ELONGATNFCT"/>
</dbReference>
<dbReference type="PANTHER" id="PTHR43721:SF22">
    <property type="entry name" value="ELONGATION FACTOR TU, MITOCHONDRIAL"/>
    <property type="match status" value="1"/>
</dbReference>
<keyword evidence="10" id="KW-0251">Elongation factor</keyword>
<dbReference type="Gene3D" id="1.10.10.2770">
    <property type="match status" value="1"/>
</dbReference>
<protein>
    <recommendedName>
        <fullName evidence="2">Selenocysteine-specific elongation factor</fullName>
    </recommendedName>
    <alternativeName>
        <fullName evidence="8">SelB translation factor</fullName>
    </alternativeName>
</protein>
<comment type="caution">
    <text evidence="10">The sequence shown here is derived from an EMBL/GenBank/DDBJ whole genome shotgun (WGS) entry which is preliminary data.</text>
</comment>
<dbReference type="InterPro" id="IPR000795">
    <property type="entry name" value="T_Tr_GTP-bd_dom"/>
</dbReference>
<dbReference type="SUPFAM" id="SSF52540">
    <property type="entry name" value="P-loop containing nucleoside triphosphate hydrolases"/>
    <property type="match status" value="1"/>
</dbReference>
<keyword evidence="3" id="KW-0963">Cytoplasm</keyword>
<dbReference type="InterPro" id="IPR015190">
    <property type="entry name" value="Elong_fac_SelB-wing-hlx_typ-2"/>
</dbReference>
<dbReference type="NCBIfam" id="TIGR00475">
    <property type="entry name" value="selB"/>
    <property type="match status" value="1"/>
</dbReference>
<dbReference type="SUPFAM" id="SSF50465">
    <property type="entry name" value="EF-Tu/eEF-1alpha/eIF2-gamma C-terminal domain"/>
    <property type="match status" value="1"/>
</dbReference>
<keyword evidence="4" id="KW-0547">Nucleotide-binding</keyword>
<evidence type="ECO:0000259" key="9">
    <source>
        <dbReference type="PROSITE" id="PS51722"/>
    </source>
</evidence>
<dbReference type="Pfam" id="PF25461">
    <property type="entry name" value="Beta-barrel_SelB"/>
    <property type="match status" value="1"/>
</dbReference>
<dbReference type="PROSITE" id="PS51722">
    <property type="entry name" value="G_TR_2"/>
    <property type="match status" value="1"/>
</dbReference>
<keyword evidence="6" id="KW-0342">GTP-binding</keyword>
<keyword evidence="5" id="KW-0648">Protein biosynthesis</keyword>
<dbReference type="Gene3D" id="2.40.30.10">
    <property type="entry name" value="Translation factors"/>
    <property type="match status" value="2"/>
</dbReference>
<evidence type="ECO:0000313" key="10">
    <source>
        <dbReference type="EMBL" id="MFC0471865.1"/>
    </source>
</evidence>
<dbReference type="InterPro" id="IPR027417">
    <property type="entry name" value="P-loop_NTPase"/>
</dbReference>
<dbReference type="PANTHER" id="PTHR43721">
    <property type="entry name" value="ELONGATION FACTOR TU-RELATED"/>
    <property type="match status" value="1"/>
</dbReference>
<dbReference type="InterPro" id="IPR004161">
    <property type="entry name" value="EFTu-like_2"/>
</dbReference>
<dbReference type="Gene3D" id="1.10.10.10">
    <property type="entry name" value="Winged helix-like DNA-binding domain superfamily/Winged helix DNA-binding domain"/>
    <property type="match status" value="1"/>
</dbReference>
<dbReference type="NCBIfam" id="TIGR00231">
    <property type="entry name" value="small_GTP"/>
    <property type="match status" value="1"/>
</dbReference>
<organism evidence="10 11">
    <name type="scientific">Halalkalibacter kiskunsagensis</name>
    <dbReference type="NCBI Taxonomy" id="1548599"/>
    <lineage>
        <taxon>Bacteria</taxon>
        <taxon>Bacillati</taxon>
        <taxon>Bacillota</taxon>
        <taxon>Bacilli</taxon>
        <taxon>Bacillales</taxon>
        <taxon>Bacillaceae</taxon>
        <taxon>Halalkalibacter</taxon>
    </lineage>
</organism>
<reference evidence="10 11" key="1">
    <citation type="submission" date="2024-09" db="EMBL/GenBank/DDBJ databases">
        <authorList>
            <person name="Sun Q."/>
            <person name="Mori K."/>
        </authorList>
    </citation>
    <scope>NUCLEOTIDE SEQUENCE [LARGE SCALE GENOMIC DNA]</scope>
    <source>
        <strain evidence="10 11">NCAIM B.02610</strain>
    </source>
</reference>
<evidence type="ECO:0000256" key="2">
    <source>
        <dbReference type="ARBA" id="ARBA00015953"/>
    </source>
</evidence>
<dbReference type="Gene3D" id="3.40.50.300">
    <property type="entry name" value="P-loop containing nucleotide triphosphate hydrolases"/>
    <property type="match status" value="1"/>
</dbReference>
<dbReference type="RefSeq" id="WP_335961769.1">
    <property type="nucleotide sequence ID" value="NZ_JAXBLX010000020.1"/>
</dbReference>
<comment type="function">
    <text evidence="7">Translation factor necessary for the incorporation of selenocysteine into proteins. It probably replaces EF-Tu for the insertion of selenocysteine directed by the UGA codon. SelB binds GTP and GDP.</text>
</comment>
<dbReference type="InterPro" id="IPR005225">
    <property type="entry name" value="Small_GTP-bd"/>
</dbReference>
<dbReference type="InterPro" id="IPR036390">
    <property type="entry name" value="WH_DNA-bd_sf"/>
</dbReference>
<evidence type="ECO:0000256" key="3">
    <source>
        <dbReference type="ARBA" id="ARBA00022490"/>
    </source>
</evidence>
<dbReference type="Pfam" id="PF09107">
    <property type="entry name" value="WHD_3rd_SelB"/>
    <property type="match status" value="1"/>
</dbReference>
<evidence type="ECO:0000313" key="11">
    <source>
        <dbReference type="Proteomes" id="UP001589838"/>
    </source>
</evidence>
<dbReference type="SUPFAM" id="SSF46785">
    <property type="entry name" value="Winged helix' DNA-binding domain"/>
    <property type="match status" value="1"/>
</dbReference>
<dbReference type="SUPFAM" id="SSF50447">
    <property type="entry name" value="Translation proteins"/>
    <property type="match status" value="1"/>
</dbReference>
<dbReference type="Pfam" id="PF03144">
    <property type="entry name" value="GTP_EFTU_D2"/>
    <property type="match status" value="1"/>
</dbReference>
<dbReference type="CDD" id="cd04171">
    <property type="entry name" value="SelB"/>
    <property type="match status" value="1"/>
</dbReference>